<dbReference type="SUPFAM" id="SSF53706">
    <property type="entry name" value="Formate dehydrogenase/DMSO reductase, domains 1-3"/>
    <property type="match status" value="1"/>
</dbReference>
<feature type="domain" description="4Fe-4S Mo/W bis-MGD-type" evidence="10">
    <location>
        <begin position="13"/>
        <end position="70"/>
    </location>
</feature>
<dbReference type="PANTHER" id="PTHR43742">
    <property type="entry name" value="TRIMETHYLAMINE-N-OXIDE REDUCTASE"/>
    <property type="match status" value="1"/>
</dbReference>
<proteinExistence type="inferred from homology"/>
<keyword evidence="3" id="KW-0004">4Fe-4S</keyword>
<dbReference type="EMBL" id="FNLL01000010">
    <property type="protein sequence ID" value="SDU51151.1"/>
    <property type="molecule type" value="Genomic_DNA"/>
</dbReference>
<evidence type="ECO:0000256" key="3">
    <source>
        <dbReference type="ARBA" id="ARBA00022485"/>
    </source>
</evidence>
<dbReference type="InterPro" id="IPR006656">
    <property type="entry name" value="Mopterin_OxRdtase"/>
</dbReference>
<keyword evidence="6" id="KW-0732">Signal</keyword>
<evidence type="ECO:0000259" key="10">
    <source>
        <dbReference type="PROSITE" id="PS51669"/>
    </source>
</evidence>
<dbReference type="InterPro" id="IPR009010">
    <property type="entry name" value="Asp_de-COase-like_dom_sf"/>
</dbReference>
<evidence type="ECO:0000256" key="5">
    <source>
        <dbReference type="ARBA" id="ARBA00022723"/>
    </source>
</evidence>
<dbReference type="PROSITE" id="PS00932">
    <property type="entry name" value="MOLYBDOPTERIN_PROK_3"/>
    <property type="match status" value="1"/>
</dbReference>
<evidence type="ECO:0000256" key="4">
    <source>
        <dbReference type="ARBA" id="ARBA00022505"/>
    </source>
</evidence>
<dbReference type="Gene3D" id="3.40.228.10">
    <property type="entry name" value="Dimethylsulfoxide Reductase, domain 2"/>
    <property type="match status" value="1"/>
</dbReference>
<dbReference type="GO" id="GO:0051539">
    <property type="term" value="F:4 iron, 4 sulfur cluster binding"/>
    <property type="evidence" value="ECO:0007669"/>
    <property type="project" value="UniProtKB-KW"/>
</dbReference>
<dbReference type="Pfam" id="PF01568">
    <property type="entry name" value="Molydop_binding"/>
    <property type="match status" value="1"/>
</dbReference>
<dbReference type="GO" id="GO:0043546">
    <property type="term" value="F:molybdopterin cofactor binding"/>
    <property type="evidence" value="ECO:0007669"/>
    <property type="project" value="InterPro"/>
</dbReference>
<accession>A0A1H2J4N0</accession>
<dbReference type="PROSITE" id="PS51669">
    <property type="entry name" value="4FE4S_MOW_BIS_MGD"/>
    <property type="match status" value="1"/>
</dbReference>
<evidence type="ECO:0000313" key="12">
    <source>
        <dbReference type="Proteomes" id="UP000199608"/>
    </source>
</evidence>
<comment type="cofactor">
    <cofactor evidence="1">
        <name>Mo-bis(molybdopterin guanine dinucleotide)</name>
        <dbReference type="ChEBI" id="CHEBI:60539"/>
    </cofactor>
</comment>
<evidence type="ECO:0000256" key="8">
    <source>
        <dbReference type="ARBA" id="ARBA00023004"/>
    </source>
</evidence>
<name>A0A1H2J4N0_9BACT</name>
<organism evidence="11 12">
    <name type="scientific">Desulfobacula phenolica</name>
    <dbReference type="NCBI Taxonomy" id="90732"/>
    <lineage>
        <taxon>Bacteria</taxon>
        <taxon>Pseudomonadati</taxon>
        <taxon>Thermodesulfobacteriota</taxon>
        <taxon>Desulfobacteria</taxon>
        <taxon>Desulfobacterales</taxon>
        <taxon>Desulfobacteraceae</taxon>
        <taxon>Desulfobacula</taxon>
    </lineage>
</organism>
<dbReference type="RefSeq" id="WP_092236554.1">
    <property type="nucleotide sequence ID" value="NZ_FNLL01000010.1"/>
</dbReference>
<dbReference type="Gene3D" id="2.20.25.90">
    <property type="entry name" value="ADC-like domains"/>
    <property type="match status" value="1"/>
</dbReference>
<dbReference type="PANTHER" id="PTHR43742:SF9">
    <property type="entry name" value="TETRATHIONATE REDUCTASE SUBUNIT A"/>
    <property type="match status" value="1"/>
</dbReference>
<dbReference type="SMART" id="SM00926">
    <property type="entry name" value="Molybdop_Fe4S4"/>
    <property type="match status" value="1"/>
</dbReference>
<dbReference type="Proteomes" id="UP000199608">
    <property type="component" value="Unassembled WGS sequence"/>
</dbReference>
<protein>
    <submittedName>
        <fullName evidence="11">Anaerobic selenocysteine-containing dehydrogenase</fullName>
    </submittedName>
</protein>
<reference evidence="12" key="1">
    <citation type="submission" date="2016-10" db="EMBL/GenBank/DDBJ databases">
        <authorList>
            <person name="Varghese N."/>
            <person name="Submissions S."/>
        </authorList>
    </citation>
    <scope>NUCLEOTIDE SEQUENCE [LARGE SCALE GENOMIC DNA]</scope>
    <source>
        <strain evidence="12">DSM 3384</strain>
    </source>
</reference>
<keyword evidence="5" id="KW-0479">Metal-binding</keyword>
<keyword evidence="8" id="KW-0408">Iron</keyword>
<keyword evidence="7" id="KW-0560">Oxidoreductase</keyword>
<dbReference type="Pfam" id="PF04879">
    <property type="entry name" value="Molybdop_Fe4S4"/>
    <property type="match status" value="1"/>
</dbReference>
<keyword evidence="12" id="KW-1185">Reference proteome</keyword>
<dbReference type="GO" id="GO:0016491">
    <property type="term" value="F:oxidoreductase activity"/>
    <property type="evidence" value="ECO:0007669"/>
    <property type="project" value="UniProtKB-KW"/>
</dbReference>
<evidence type="ECO:0000256" key="9">
    <source>
        <dbReference type="ARBA" id="ARBA00023014"/>
    </source>
</evidence>
<dbReference type="InterPro" id="IPR050612">
    <property type="entry name" value="Prok_Mopterin_Oxidored"/>
</dbReference>
<evidence type="ECO:0000256" key="6">
    <source>
        <dbReference type="ARBA" id="ARBA00022729"/>
    </source>
</evidence>
<evidence type="ECO:0000256" key="1">
    <source>
        <dbReference type="ARBA" id="ARBA00001942"/>
    </source>
</evidence>
<dbReference type="Gene3D" id="2.40.40.20">
    <property type="match status" value="1"/>
</dbReference>
<dbReference type="InterPro" id="IPR006655">
    <property type="entry name" value="Mopterin_OxRdtase_prok_CS"/>
</dbReference>
<keyword evidence="4" id="KW-0500">Molybdenum</keyword>
<sequence length="862" mass="97293">MYENAVQNSVKPGKWINSTCKMCLHSCSIRVHVTDDGVVNKIEGNPTNPSNECGLCPKGNSALMRLYDPQRIKTPMKRTNPRKGPDDDPGWVPISWDEALDIVGKELKKTFDDDPRKLLPAINDFHKLYLWGWPAAFGGNNNYFSVVGTLCGGGYHPMNGFIHSTFAAGNDSDYCNYWINNGGCDGFSSHLHVAGAARHMARARARGMKLVSVDPRLSTSAAKSDEWIPIRPATDRHFALGLCYVMISENLYDAKFLKKDTNAVYLVGPDGFFVRNKDKKPYVWDSVENKAKTYDDKTIKDYALEGEYEVEGVKASPAFQIFKNHIKNCTPDEVSQITTIPAKDIQRIAREFAKAASIGSKIEIDGKELPLRPAGYNYYRGAQGHKSGTMSNHAYKLVNFLVGSIDAPGGHVGFTLDDVMIDRGHIWEGEGGQIKTTPHQLGPGVPFAYPPNTAHLMDYFPVGVHTGHLIAETFFDPKKWGMDFQPDTMLICHSNPLWNMNGPQDKYFAIMRSMRFIVAIDILLNESTVWADVVLPTLDNLERWNMTMIEPTVTEGPCLTQPIIKPLYDGKSEEEIFNEISERVGILDQWNEVQNFANMFFEKPELMLKPGVKYSDKDIAERKGKLWDNKDLEWFKQKGHAVTKRRPDKFYRPWEGQRIHFYLEDVLKEKKQLQEKMKKAKVPFYDIWGWDDYQGVPTDVLDPIHKEAAEFDMYAISFKDVQINFGETMSIPWIADIVHKDPVHMGILINTKTAEKRGIGNGDLMKVTSPYGTIMGLARLTEGVHHETIAVSNALTRWTGYHAVVKAGGGHFNKLLPANLENTCACSGQMEAAAKVKVEFFRKNPNDGQVVESEFSKYRYEK</sequence>
<dbReference type="InterPro" id="IPR006657">
    <property type="entry name" value="MoPterin_dinucl-bd_dom"/>
</dbReference>
<gene>
    <name evidence="11" type="ORF">SAMN04487931_110158</name>
</gene>
<evidence type="ECO:0000256" key="2">
    <source>
        <dbReference type="ARBA" id="ARBA00010312"/>
    </source>
</evidence>
<dbReference type="SUPFAM" id="SSF50692">
    <property type="entry name" value="ADC-like"/>
    <property type="match status" value="1"/>
</dbReference>
<dbReference type="Pfam" id="PF00384">
    <property type="entry name" value="Molybdopterin"/>
    <property type="match status" value="1"/>
</dbReference>
<dbReference type="AlphaFoldDB" id="A0A1H2J4N0"/>
<dbReference type="InterPro" id="IPR006963">
    <property type="entry name" value="Mopterin_OxRdtase_4Fe-4S_dom"/>
</dbReference>
<dbReference type="Gene3D" id="3.40.50.740">
    <property type="match status" value="2"/>
</dbReference>
<comment type="similarity">
    <text evidence="2">Belongs to the prokaryotic molybdopterin-containing oxidoreductase family.</text>
</comment>
<evidence type="ECO:0000256" key="7">
    <source>
        <dbReference type="ARBA" id="ARBA00023002"/>
    </source>
</evidence>
<dbReference type="GO" id="GO:0046872">
    <property type="term" value="F:metal ion binding"/>
    <property type="evidence" value="ECO:0007669"/>
    <property type="project" value="UniProtKB-KW"/>
</dbReference>
<evidence type="ECO:0000313" key="11">
    <source>
        <dbReference type="EMBL" id="SDU51151.1"/>
    </source>
</evidence>
<keyword evidence="9" id="KW-0411">Iron-sulfur</keyword>